<accession>G0R3E0</accession>
<evidence type="ECO:0000256" key="7">
    <source>
        <dbReference type="ARBA" id="ARBA00047899"/>
    </source>
</evidence>
<dbReference type="eggNOG" id="KOG0589">
    <property type="taxonomic scope" value="Eukaryota"/>
</dbReference>
<evidence type="ECO:0000259" key="10">
    <source>
        <dbReference type="PROSITE" id="PS50011"/>
    </source>
</evidence>
<evidence type="ECO:0000256" key="3">
    <source>
        <dbReference type="ARBA" id="ARBA00022679"/>
    </source>
</evidence>
<dbReference type="GO" id="GO:0005524">
    <property type="term" value="F:ATP binding"/>
    <property type="evidence" value="ECO:0007669"/>
    <property type="project" value="UniProtKB-KW"/>
</dbReference>
<evidence type="ECO:0000256" key="8">
    <source>
        <dbReference type="ARBA" id="ARBA00048679"/>
    </source>
</evidence>
<dbReference type="InterPro" id="IPR011009">
    <property type="entry name" value="Kinase-like_dom_sf"/>
</dbReference>
<dbReference type="Gene3D" id="1.10.510.10">
    <property type="entry name" value="Transferase(Phosphotransferase) domain 1"/>
    <property type="match status" value="1"/>
</dbReference>
<evidence type="ECO:0000256" key="5">
    <source>
        <dbReference type="ARBA" id="ARBA00022777"/>
    </source>
</evidence>
<dbReference type="GeneID" id="14904082"/>
<dbReference type="AlphaFoldDB" id="G0R3E0"/>
<evidence type="ECO:0000313" key="11">
    <source>
        <dbReference type="EMBL" id="EGR28014.1"/>
    </source>
</evidence>
<comment type="catalytic activity">
    <reaction evidence="7">
        <text>L-threonyl-[protein] + ATP = O-phospho-L-threonyl-[protein] + ADP + H(+)</text>
        <dbReference type="Rhea" id="RHEA:46608"/>
        <dbReference type="Rhea" id="RHEA-COMP:11060"/>
        <dbReference type="Rhea" id="RHEA-COMP:11605"/>
        <dbReference type="ChEBI" id="CHEBI:15378"/>
        <dbReference type="ChEBI" id="CHEBI:30013"/>
        <dbReference type="ChEBI" id="CHEBI:30616"/>
        <dbReference type="ChEBI" id="CHEBI:61977"/>
        <dbReference type="ChEBI" id="CHEBI:456216"/>
        <dbReference type="EC" id="2.7.11.1"/>
    </reaction>
</comment>
<dbReference type="EC" id="2.7.11.1" evidence="1"/>
<evidence type="ECO:0000256" key="9">
    <source>
        <dbReference type="SAM" id="Phobius"/>
    </source>
</evidence>
<evidence type="ECO:0000313" key="12">
    <source>
        <dbReference type="Proteomes" id="UP000008983"/>
    </source>
</evidence>
<evidence type="ECO:0000256" key="4">
    <source>
        <dbReference type="ARBA" id="ARBA00022741"/>
    </source>
</evidence>
<protein>
    <recommendedName>
        <fullName evidence="1">non-specific serine/threonine protein kinase</fullName>
        <ecNumber evidence="1">2.7.11.1</ecNumber>
    </recommendedName>
</protein>
<dbReference type="EMBL" id="GL984300">
    <property type="protein sequence ID" value="EGR28014.1"/>
    <property type="molecule type" value="Genomic_DNA"/>
</dbReference>
<dbReference type="GO" id="GO:0004674">
    <property type="term" value="F:protein serine/threonine kinase activity"/>
    <property type="evidence" value="ECO:0007669"/>
    <property type="project" value="UniProtKB-KW"/>
</dbReference>
<dbReference type="InParanoid" id="G0R3E0"/>
<keyword evidence="6" id="KW-0067">ATP-binding</keyword>
<dbReference type="InterPro" id="IPR051131">
    <property type="entry name" value="NEK_Ser/Thr_kinase_NIMA"/>
</dbReference>
<keyword evidence="2" id="KW-0723">Serine/threonine-protein kinase</keyword>
<dbReference type="PANTHER" id="PTHR44899">
    <property type="entry name" value="CAMK FAMILY PROTEIN KINASE"/>
    <property type="match status" value="1"/>
</dbReference>
<name>G0R3E0_ICHMU</name>
<dbReference type="OMA" id="TIQICLA"/>
<evidence type="ECO:0000256" key="1">
    <source>
        <dbReference type="ARBA" id="ARBA00012513"/>
    </source>
</evidence>
<evidence type="ECO:0000256" key="6">
    <source>
        <dbReference type="ARBA" id="ARBA00022840"/>
    </source>
</evidence>
<sequence>MNQKNQFFIDLQNNKYVKIKTLSKNSQSKVYLCHIIEKPKQMYVLKKILLKYLDLKSQEKTLEEYQIMKKLNHPNIIKCESAFIQKRKYLCIIIQYAEGGDMQQKINQMIKNNQKFDQNQIKIWIIQIIDALKYIHDNKIIHRDIKAQNIFLNSENNILLGDFGVSKSLESTKDLCNTYVGTPYYIAPEIIDGDHYSFKVDIWSFGIFFYQLNYLKYPFVGNNILAVYNNIKNSQVQLNQTVSADFNNLIQLLLQKLPKNRPDIYQFQGKLYFLFIYFFQKKYIYTIFQYIIIFQRMKQQKKYKKNLKKIIIYNSKIKF</sequence>
<proteinExistence type="predicted"/>
<dbReference type="PROSITE" id="PS00108">
    <property type="entry name" value="PROTEIN_KINASE_ST"/>
    <property type="match status" value="1"/>
</dbReference>
<dbReference type="InterPro" id="IPR008271">
    <property type="entry name" value="Ser/Thr_kinase_AS"/>
</dbReference>
<dbReference type="InterPro" id="IPR000719">
    <property type="entry name" value="Prot_kinase_dom"/>
</dbReference>
<dbReference type="GO" id="GO:0106310">
    <property type="term" value="F:protein serine kinase activity"/>
    <property type="evidence" value="ECO:0007669"/>
    <property type="project" value="RHEA"/>
</dbReference>
<dbReference type="RefSeq" id="XP_004027359.1">
    <property type="nucleotide sequence ID" value="XM_004027310.1"/>
</dbReference>
<dbReference type="PROSITE" id="PS50011">
    <property type="entry name" value="PROTEIN_KINASE_DOM"/>
    <property type="match status" value="1"/>
</dbReference>
<keyword evidence="12" id="KW-1185">Reference proteome</keyword>
<dbReference type="Proteomes" id="UP000008983">
    <property type="component" value="Unassembled WGS sequence"/>
</dbReference>
<feature type="domain" description="Protein kinase" evidence="10">
    <location>
        <begin position="16"/>
        <end position="273"/>
    </location>
</feature>
<dbReference type="SUPFAM" id="SSF56112">
    <property type="entry name" value="Protein kinase-like (PK-like)"/>
    <property type="match status" value="1"/>
</dbReference>
<organism evidence="11 12">
    <name type="scientific">Ichthyophthirius multifiliis</name>
    <name type="common">White spot disease agent</name>
    <name type="synonym">Ich</name>
    <dbReference type="NCBI Taxonomy" id="5932"/>
    <lineage>
        <taxon>Eukaryota</taxon>
        <taxon>Sar</taxon>
        <taxon>Alveolata</taxon>
        <taxon>Ciliophora</taxon>
        <taxon>Intramacronucleata</taxon>
        <taxon>Oligohymenophorea</taxon>
        <taxon>Hymenostomatida</taxon>
        <taxon>Ophryoglenina</taxon>
        <taxon>Ichthyophthirius</taxon>
    </lineage>
</organism>
<keyword evidence="9" id="KW-0812">Transmembrane</keyword>
<dbReference type="Pfam" id="PF00069">
    <property type="entry name" value="Pkinase"/>
    <property type="match status" value="1"/>
</dbReference>
<keyword evidence="4" id="KW-0547">Nucleotide-binding</keyword>
<dbReference type="STRING" id="857967.G0R3E0"/>
<feature type="transmembrane region" description="Helical" evidence="9">
    <location>
        <begin position="271"/>
        <end position="294"/>
    </location>
</feature>
<comment type="catalytic activity">
    <reaction evidence="8">
        <text>L-seryl-[protein] + ATP = O-phospho-L-seryl-[protein] + ADP + H(+)</text>
        <dbReference type="Rhea" id="RHEA:17989"/>
        <dbReference type="Rhea" id="RHEA-COMP:9863"/>
        <dbReference type="Rhea" id="RHEA-COMP:11604"/>
        <dbReference type="ChEBI" id="CHEBI:15378"/>
        <dbReference type="ChEBI" id="CHEBI:29999"/>
        <dbReference type="ChEBI" id="CHEBI:30616"/>
        <dbReference type="ChEBI" id="CHEBI:83421"/>
        <dbReference type="ChEBI" id="CHEBI:456216"/>
        <dbReference type="EC" id="2.7.11.1"/>
    </reaction>
</comment>
<reference evidence="11 12" key="1">
    <citation type="submission" date="2011-07" db="EMBL/GenBank/DDBJ databases">
        <authorList>
            <person name="Coyne R."/>
            <person name="Brami D."/>
            <person name="Johnson J."/>
            <person name="Hostetler J."/>
            <person name="Hannick L."/>
            <person name="Clark T."/>
            <person name="Cassidy-Hanley D."/>
            <person name="Inman J."/>
        </authorList>
    </citation>
    <scope>NUCLEOTIDE SEQUENCE [LARGE SCALE GENOMIC DNA]</scope>
    <source>
        <strain evidence="11 12">G5</strain>
    </source>
</reference>
<gene>
    <name evidence="11" type="ORF">IMG5_184840</name>
</gene>
<keyword evidence="5 11" id="KW-0418">Kinase</keyword>
<keyword evidence="3 11" id="KW-0808">Transferase</keyword>
<evidence type="ECO:0000256" key="2">
    <source>
        <dbReference type="ARBA" id="ARBA00022527"/>
    </source>
</evidence>
<keyword evidence="9" id="KW-0472">Membrane</keyword>
<dbReference type="Gene3D" id="3.30.200.20">
    <property type="entry name" value="Phosphorylase Kinase, domain 1"/>
    <property type="match status" value="1"/>
</dbReference>
<dbReference type="SMART" id="SM00220">
    <property type="entry name" value="S_TKc"/>
    <property type="match status" value="1"/>
</dbReference>
<keyword evidence="9" id="KW-1133">Transmembrane helix</keyword>
<dbReference type="OrthoDB" id="248923at2759"/>
<dbReference type="PANTHER" id="PTHR44899:SF3">
    <property type="entry name" value="SERINE_THREONINE-PROTEIN KINASE NEK1"/>
    <property type="match status" value="1"/>
</dbReference>